<evidence type="ECO:0000256" key="5">
    <source>
        <dbReference type="ARBA" id="ARBA00023204"/>
    </source>
</evidence>
<dbReference type="Gene3D" id="2.40.50.140">
    <property type="entry name" value="Nucleic acid-binding proteins"/>
    <property type="match status" value="1"/>
</dbReference>
<dbReference type="SUPFAM" id="SSF57863">
    <property type="entry name" value="ArfGap/RecO-like zinc finger"/>
    <property type="match status" value="1"/>
</dbReference>
<dbReference type="GO" id="GO:0043590">
    <property type="term" value="C:bacterial nucleoid"/>
    <property type="evidence" value="ECO:0007669"/>
    <property type="project" value="TreeGrafter"/>
</dbReference>
<dbReference type="InterPro" id="IPR022572">
    <property type="entry name" value="DNA_rep/recomb_RecO_N"/>
</dbReference>
<dbReference type="SUPFAM" id="SSF50249">
    <property type="entry name" value="Nucleic acid-binding proteins"/>
    <property type="match status" value="1"/>
</dbReference>
<evidence type="ECO:0000256" key="2">
    <source>
        <dbReference type="ARBA" id="ARBA00021310"/>
    </source>
</evidence>
<dbReference type="InterPro" id="IPR037278">
    <property type="entry name" value="ARFGAP/RecO"/>
</dbReference>
<dbReference type="PANTHER" id="PTHR33991">
    <property type="entry name" value="DNA REPAIR PROTEIN RECO"/>
    <property type="match status" value="1"/>
</dbReference>
<evidence type="ECO:0000259" key="7">
    <source>
        <dbReference type="Pfam" id="PF11967"/>
    </source>
</evidence>
<evidence type="ECO:0000313" key="8">
    <source>
        <dbReference type="EMBL" id="OGE80590.1"/>
    </source>
</evidence>
<organism evidence="8 9">
    <name type="scientific">Candidatus Doudnabacteria bacterium RIFCSPHIGHO2_01_FULL_45_18</name>
    <dbReference type="NCBI Taxonomy" id="1817823"/>
    <lineage>
        <taxon>Bacteria</taxon>
        <taxon>Candidatus Doudnaibacteriota</taxon>
    </lineage>
</organism>
<dbReference type="InterPro" id="IPR003717">
    <property type="entry name" value="RecO"/>
</dbReference>
<dbReference type="InterPro" id="IPR042242">
    <property type="entry name" value="RecO_C"/>
</dbReference>
<reference evidence="8 9" key="1">
    <citation type="journal article" date="2016" name="Nat. Commun.">
        <title>Thousands of microbial genomes shed light on interconnected biogeochemical processes in an aquifer system.</title>
        <authorList>
            <person name="Anantharaman K."/>
            <person name="Brown C.T."/>
            <person name="Hug L.A."/>
            <person name="Sharon I."/>
            <person name="Castelle C.J."/>
            <person name="Probst A.J."/>
            <person name="Thomas B.C."/>
            <person name="Singh A."/>
            <person name="Wilkins M.J."/>
            <person name="Karaoz U."/>
            <person name="Brodie E.L."/>
            <person name="Williams K.H."/>
            <person name="Hubbard S.S."/>
            <person name="Banfield J.F."/>
        </authorList>
    </citation>
    <scope>NUCLEOTIDE SEQUENCE [LARGE SCALE GENOMIC DNA]</scope>
</reference>
<dbReference type="AlphaFoldDB" id="A0A1F5NTC3"/>
<dbReference type="PANTHER" id="PTHR33991:SF1">
    <property type="entry name" value="DNA REPAIR PROTEIN RECO"/>
    <property type="match status" value="1"/>
</dbReference>
<accession>A0A1F5NTC3</accession>
<dbReference type="Proteomes" id="UP000176233">
    <property type="component" value="Unassembled WGS sequence"/>
</dbReference>
<evidence type="ECO:0000256" key="3">
    <source>
        <dbReference type="ARBA" id="ARBA00022763"/>
    </source>
</evidence>
<sequence>MQYKKLTGIVLKKQNYREADQILTVWTKEAGKVRVLAKSIRLPKSKLVYAVTDLGVSEIEITGKHLPVLINAKSIRQFMSLREELQKTAIGLYAAELMLKMTADEHPNQTAFNLLSDFLIYLDQPEYFPTDYELLDKFSLNLLACLGFKFPEVSNPTHTTINKFIEYIIERPVWMTKF</sequence>
<dbReference type="GO" id="GO:0006310">
    <property type="term" value="P:DNA recombination"/>
    <property type="evidence" value="ECO:0007669"/>
    <property type="project" value="UniProtKB-KW"/>
</dbReference>
<dbReference type="Pfam" id="PF11967">
    <property type="entry name" value="RecO_N"/>
    <property type="match status" value="1"/>
</dbReference>
<keyword evidence="3" id="KW-0227">DNA damage</keyword>
<comment type="caution">
    <text evidence="8">The sequence shown here is derived from an EMBL/GenBank/DDBJ whole genome shotgun (WGS) entry which is preliminary data.</text>
</comment>
<feature type="domain" description="DNA replication/recombination mediator RecO N-terminal" evidence="7">
    <location>
        <begin position="1"/>
        <end position="78"/>
    </location>
</feature>
<proteinExistence type="inferred from homology"/>
<name>A0A1F5NTC3_9BACT</name>
<keyword evidence="4" id="KW-0233">DNA recombination</keyword>
<gene>
    <name evidence="8" type="ORF">A2660_02110</name>
</gene>
<keyword evidence="5" id="KW-0234">DNA repair</keyword>
<evidence type="ECO:0000256" key="4">
    <source>
        <dbReference type="ARBA" id="ARBA00023172"/>
    </source>
</evidence>
<dbReference type="Pfam" id="PF02565">
    <property type="entry name" value="RecO_C"/>
    <property type="match status" value="1"/>
</dbReference>
<dbReference type="Gene3D" id="1.20.1440.120">
    <property type="entry name" value="Recombination protein O, C-terminal domain"/>
    <property type="match status" value="1"/>
</dbReference>
<evidence type="ECO:0000313" key="9">
    <source>
        <dbReference type="Proteomes" id="UP000176233"/>
    </source>
</evidence>
<dbReference type="EMBL" id="MFEJ01000006">
    <property type="protein sequence ID" value="OGE80590.1"/>
    <property type="molecule type" value="Genomic_DNA"/>
</dbReference>
<evidence type="ECO:0000256" key="6">
    <source>
        <dbReference type="ARBA" id="ARBA00033409"/>
    </source>
</evidence>
<protein>
    <recommendedName>
        <fullName evidence="2">DNA repair protein RecO</fullName>
    </recommendedName>
    <alternativeName>
        <fullName evidence="6">Recombination protein O</fullName>
    </alternativeName>
</protein>
<dbReference type="GO" id="GO:0006302">
    <property type="term" value="P:double-strand break repair"/>
    <property type="evidence" value="ECO:0007669"/>
    <property type="project" value="TreeGrafter"/>
</dbReference>
<evidence type="ECO:0000256" key="1">
    <source>
        <dbReference type="ARBA" id="ARBA00007452"/>
    </source>
</evidence>
<dbReference type="InterPro" id="IPR012340">
    <property type="entry name" value="NA-bd_OB-fold"/>
</dbReference>
<comment type="similarity">
    <text evidence="1">Belongs to the RecO family.</text>
</comment>
<dbReference type="NCBIfam" id="TIGR00613">
    <property type="entry name" value="reco"/>
    <property type="match status" value="1"/>
</dbReference>